<organism evidence="2">
    <name type="scientific">hydrothermal vent metagenome</name>
    <dbReference type="NCBI Taxonomy" id="652676"/>
    <lineage>
        <taxon>unclassified sequences</taxon>
        <taxon>metagenomes</taxon>
        <taxon>ecological metagenomes</taxon>
    </lineage>
</organism>
<dbReference type="InterPro" id="IPR026045">
    <property type="entry name" value="Ferric-bd"/>
</dbReference>
<gene>
    <name evidence="2" type="ORF">MNBD_ALPHA12-918</name>
</gene>
<proteinExistence type="predicted"/>
<dbReference type="GO" id="GO:0030288">
    <property type="term" value="C:outer membrane-bounded periplasmic space"/>
    <property type="evidence" value="ECO:0007669"/>
    <property type="project" value="TreeGrafter"/>
</dbReference>
<dbReference type="Pfam" id="PF13343">
    <property type="entry name" value="SBP_bac_6"/>
    <property type="match status" value="1"/>
</dbReference>
<sequence>MKPGLKLVALAVIGMASAVPRAVIAQERQDQQELNVVCSAQPDWCTLMATAFEQESGARVIMVRKSTGETLAQIRAQASDPKIDVWWGGTGDPHLIAAAEGLTQPINIDISDLLGWAQNMSAISGGRTFGVYAGALGIAYNWKLLAAKGLAAPKCWKDLANPAYDGQIEVADPNSSGTAYTELATFVQLFGEDEAFRLLVEIGKNVSKYTSSGSAPSKAVALGQTTISIGFMHDMAKLISLGFPLKIVAPCEGTGYEVGAVSVITGAKNPGLAKQWVEFALRPDIQSRAIEVKSYQVPSNVKSLVAPESPDLAAIKLIDYDFATYGSPDTRARLLARWDGEVKNAGN</sequence>
<keyword evidence="1" id="KW-0732">Signal</keyword>
<dbReference type="PIRSF" id="PIRSF002825">
    <property type="entry name" value="CfbpA"/>
    <property type="match status" value="1"/>
</dbReference>
<dbReference type="GO" id="GO:0015888">
    <property type="term" value="P:thiamine transport"/>
    <property type="evidence" value="ECO:0007669"/>
    <property type="project" value="TreeGrafter"/>
</dbReference>
<dbReference type="EMBL" id="UOEO01000071">
    <property type="protein sequence ID" value="VAW17409.1"/>
    <property type="molecule type" value="Genomic_DNA"/>
</dbReference>
<dbReference type="AlphaFoldDB" id="A0A3B0TZ36"/>
<dbReference type="SUPFAM" id="SSF53850">
    <property type="entry name" value="Periplasmic binding protein-like II"/>
    <property type="match status" value="1"/>
</dbReference>
<dbReference type="PANTHER" id="PTHR30006">
    <property type="entry name" value="THIAMINE-BINDING PERIPLASMIC PROTEIN-RELATED"/>
    <property type="match status" value="1"/>
</dbReference>
<dbReference type="PANTHER" id="PTHR30006:SF2">
    <property type="entry name" value="ABC TRANSPORTER SUBSTRATE-BINDING PROTEIN"/>
    <property type="match status" value="1"/>
</dbReference>
<dbReference type="GO" id="GO:0030976">
    <property type="term" value="F:thiamine pyrophosphate binding"/>
    <property type="evidence" value="ECO:0007669"/>
    <property type="project" value="TreeGrafter"/>
</dbReference>
<protein>
    <submittedName>
        <fullName evidence="2">Ferric iron ABC transporter, iron-binding protein</fullName>
    </submittedName>
</protein>
<dbReference type="CDD" id="cd13544">
    <property type="entry name" value="PBP2_Fbp_like_1"/>
    <property type="match status" value="1"/>
</dbReference>
<evidence type="ECO:0000313" key="2">
    <source>
        <dbReference type="EMBL" id="VAW17409.1"/>
    </source>
</evidence>
<name>A0A3B0TZ36_9ZZZZ</name>
<reference evidence="2" key="1">
    <citation type="submission" date="2018-06" db="EMBL/GenBank/DDBJ databases">
        <authorList>
            <person name="Zhirakovskaya E."/>
        </authorList>
    </citation>
    <scope>NUCLEOTIDE SEQUENCE</scope>
</reference>
<accession>A0A3B0TZ36</accession>
<dbReference type="GO" id="GO:0030975">
    <property type="term" value="F:thiamine binding"/>
    <property type="evidence" value="ECO:0007669"/>
    <property type="project" value="TreeGrafter"/>
</dbReference>
<evidence type="ECO:0000256" key="1">
    <source>
        <dbReference type="ARBA" id="ARBA00022729"/>
    </source>
</evidence>
<dbReference type="Gene3D" id="3.40.190.10">
    <property type="entry name" value="Periplasmic binding protein-like II"/>
    <property type="match status" value="2"/>
</dbReference>